<reference evidence="5" key="1">
    <citation type="submission" date="2007-07" db="EMBL/GenBank/DDBJ databases">
        <title>PCAP assembly of the Caenorhabditis remanei genome.</title>
        <authorList>
            <consortium name="The Caenorhabditis remanei Sequencing Consortium"/>
            <person name="Wilson R.K."/>
        </authorList>
    </citation>
    <scope>NUCLEOTIDE SEQUENCE [LARGE SCALE GENOMIC DNA]</scope>
    <source>
        <strain evidence="5">PB4641</strain>
    </source>
</reference>
<evidence type="ECO:0000313" key="5">
    <source>
        <dbReference type="EMBL" id="EFO90367.1"/>
    </source>
</evidence>
<evidence type="ECO:0000259" key="4">
    <source>
        <dbReference type="Pfam" id="PF00046"/>
    </source>
</evidence>
<evidence type="ECO:0000313" key="6">
    <source>
        <dbReference type="Proteomes" id="UP000008281"/>
    </source>
</evidence>
<keyword evidence="2" id="KW-0371">Homeobox</keyword>
<dbReference type="HOGENOM" id="CLU_045033_0_0_1"/>
<feature type="coiled-coil region" evidence="3">
    <location>
        <begin position="142"/>
        <end position="266"/>
    </location>
</feature>
<keyword evidence="6" id="KW-1185">Reference proteome</keyword>
<dbReference type="EMBL" id="DS268567">
    <property type="protein sequence ID" value="EFO90367.1"/>
    <property type="molecule type" value="Genomic_DNA"/>
</dbReference>
<protein>
    <recommendedName>
        <fullName evidence="4">Homeobox domain-containing protein</fullName>
    </recommendedName>
</protein>
<dbReference type="InParanoid" id="E3N9N9"/>
<dbReference type="InterPro" id="IPR009057">
    <property type="entry name" value="Homeodomain-like_sf"/>
</dbReference>
<dbReference type="Pfam" id="PF00046">
    <property type="entry name" value="Homeodomain"/>
    <property type="match status" value="1"/>
</dbReference>
<dbReference type="SUPFAM" id="SSF46689">
    <property type="entry name" value="Homeodomain-like"/>
    <property type="match status" value="2"/>
</dbReference>
<proteinExistence type="predicted"/>
<comment type="subcellular location">
    <subcellularLocation>
        <location evidence="1 2">Nucleus</location>
    </subcellularLocation>
</comment>
<gene>
    <name evidence="5" type="ORF">CRE_01321</name>
</gene>
<dbReference type="FunCoup" id="E3N9N9">
    <property type="interactions" value="260"/>
</dbReference>
<evidence type="ECO:0000256" key="1">
    <source>
        <dbReference type="ARBA" id="ARBA00004123"/>
    </source>
</evidence>
<name>E3N9N9_CAERE</name>
<dbReference type="AlphaFoldDB" id="E3N9N9"/>
<keyword evidence="2" id="KW-0238">DNA-binding</keyword>
<dbReference type="Gene3D" id="1.10.10.60">
    <property type="entry name" value="Homeodomain-like"/>
    <property type="match status" value="2"/>
</dbReference>
<dbReference type="GO" id="GO:0003677">
    <property type="term" value="F:DNA binding"/>
    <property type="evidence" value="ECO:0007669"/>
    <property type="project" value="UniProtKB-KW"/>
</dbReference>
<dbReference type="STRING" id="31234.E3N9N9"/>
<feature type="coiled-coil region" evidence="3">
    <location>
        <begin position="323"/>
        <end position="418"/>
    </location>
</feature>
<dbReference type="GO" id="GO:0005634">
    <property type="term" value="C:nucleus"/>
    <property type="evidence" value="ECO:0007669"/>
    <property type="project" value="UniProtKB-SubCell"/>
</dbReference>
<keyword evidence="2" id="KW-0539">Nucleus</keyword>
<feature type="domain" description="Homeobox" evidence="4">
    <location>
        <begin position="2"/>
        <end position="50"/>
    </location>
</feature>
<keyword evidence="3" id="KW-0175">Coiled coil</keyword>
<dbReference type="Proteomes" id="UP000008281">
    <property type="component" value="Unassembled WGS sequence"/>
</dbReference>
<organism evidence="6">
    <name type="scientific">Caenorhabditis remanei</name>
    <name type="common">Caenorhabditis vulgaris</name>
    <dbReference type="NCBI Taxonomy" id="31234"/>
    <lineage>
        <taxon>Eukaryota</taxon>
        <taxon>Metazoa</taxon>
        <taxon>Ecdysozoa</taxon>
        <taxon>Nematoda</taxon>
        <taxon>Chromadorea</taxon>
        <taxon>Rhabditida</taxon>
        <taxon>Rhabditina</taxon>
        <taxon>Rhabditomorpha</taxon>
        <taxon>Rhabditoidea</taxon>
        <taxon>Rhabditidae</taxon>
        <taxon>Peloderinae</taxon>
        <taxon>Caenorhabditis</taxon>
    </lineage>
</organism>
<dbReference type="InterPro" id="IPR001356">
    <property type="entry name" value="HD"/>
</dbReference>
<accession>E3N9N9</accession>
<evidence type="ECO:0000256" key="3">
    <source>
        <dbReference type="SAM" id="Coils"/>
    </source>
</evidence>
<sequence>MNITLYQHEQLAEYYNEEDGYLERYMRMDIASSLGIPYHVVDSWYTNCRIAGPEKLWAKISLEKEKLEEQKWKREREREQEMAKNKKITYYQHKKLTKFFETNPLPDDDQIEIIGKSVAMTNLAVDCWFFRCRTMGPEALWAEVGEVDLEEWRRKKEEEETELMTKLSQAEAKIASLTAENPKLESSITNLTTCTHAQQSDPVRFLTIEKELARNERMKNQKEQLEATLQSKKKLEEQVENEKKENEELRKIIAQQAAELTESKNLIADNYAEIQNLTAIKNCVKGVQAEDKITFLTAENQKLESWITNITTMSHVQSDPVKLLKIEKQLARVSSLIEEAELKKENERLKEQKKELEAILQFKKKLEEQVEEAQKKIEELSFLLEEKNNKIETMTQRNEEQSAELKEAKTLVADKAAEIQNLTSIQNSVKDAVNAQQEQIAKLLTKTTL</sequence>
<evidence type="ECO:0000256" key="2">
    <source>
        <dbReference type="RuleBase" id="RU000682"/>
    </source>
</evidence>